<dbReference type="Pfam" id="PF11799">
    <property type="entry name" value="IMS_C"/>
    <property type="match status" value="1"/>
</dbReference>
<evidence type="ECO:0000256" key="5">
    <source>
        <dbReference type="ARBA" id="ARBA00022932"/>
    </source>
</evidence>
<dbReference type="Gene3D" id="1.10.150.20">
    <property type="entry name" value="5' to 3' exonuclease, C-terminal subdomain"/>
    <property type="match status" value="1"/>
</dbReference>
<dbReference type="RefSeq" id="WP_042086911.1">
    <property type="nucleotide sequence ID" value="NZ_BKCN01000021.1"/>
</dbReference>
<gene>
    <name evidence="9" type="primary">dinB</name>
    <name evidence="9" type="ORF">JCM17846_29700</name>
</gene>
<comment type="function">
    <text evidence="6">Poorly processive, error-prone DNA polymerase involved in untargeted mutagenesis. Copies undamaged DNA at stalled replication forks, which arise in vivo from mismatched or misaligned primer ends. These misaligned primers can be extended by PolIV. Exhibits no 3'-5' exonuclease (proofreading) activity. May be involved in translesional synthesis, in conjunction with the beta clamp from PolIII.</text>
</comment>
<evidence type="ECO:0000256" key="1">
    <source>
        <dbReference type="ARBA" id="ARBA00010945"/>
    </source>
</evidence>
<dbReference type="PANTHER" id="PTHR11076">
    <property type="entry name" value="DNA REPAIR POLYMERASE UMUC / TRANSFERASE FAMILY MEMBER"/>
    <property type="match status" value="1"/>
</dbReference>
<keyword evidence="5" id="KW-0548">Nucleotidyltransferase</keyword>
<dbReference type="Pfam" id="PF21999">
    <property type="entry name" value="IMS_HHH_1"/>
    <property type="match status" value="1"/>
</dbReference>
<dbReference type="Pfam" id="PF00817">
    <property type="entry name" value="IMS"/>
    <property type="match status" value="1"/>
</dbReference>
<sequence>MRKPHRLECMYIDFDGFFASVEEQARPALRGRAIGVIPFEHATATIVIAANAKAKRYGVKTGTDVVEARRLCPEIALVPQSPDLYARAHHKLILEIESVLPIDVVCSIDELACTLKAEDQDDPHQLARRIKDRIRDRVGPYVTCSIGMAPNRHLAKIASDMNKPDGLTILYPDDLPGPLLDLELDDLPGIGRQMQRRLNAAGIWSLSDLWDTQPKQLRALWGNVNGERFWYALHGYAVQAEAAQKSMFGHGRVLPPDRRGYDDASDYSRLLTIKAARRMRRERFLARRFGLWLVMKDDRWSGEMPLAESNDDHSSLHALEQLWQRARASLPPGLRVVRVHVAHYDLVPEGHRQLDLLTPETHQSERWRKISAIIDQVNAKYAATVISQGVWAPPPGGYAGAKIAFSRIPDIEDGW</sequence>
<comment type="catalytic activity">
    <reaction evidence="7">
        <text>DNA(n) + a 2'-deoxyribonucleoside 5'-triphosphate = DNA(n+1) + diphosphate</text>
        <dbReference type="Rhea" id="RHEA:22508"/>
        <dbReference type="Rhea" id="RHEA-COMP:17339"/>
        <dbReference type="Rhea" id="RHEA-COMP:17340"/>
        <dbReference type="ChEBI" id="CHEBI:33019"/>
        <dbReference type="ChEBI" id="CHEBI:61560"/>
        <dbReference type="ChEBI" id="CHEBI:173112"/>
        <dbReference type="EC" id="2.7.7.7"/>
    </reaction>
</comment>
<keyword evidence="10" id="KW-1185">Reference proteome</keyword>
<dbReference type="InterPro" id="IPR043502">
    <property type="entry name" value="DNA/RNA_pol_sf"/>
</dbReference>
<dbReference type="Gene3D" id="3.40.1170.60">
    <property type="match status" value="1"/>
</dbReference>
<accession>A0A5A7NB04</accession>
<evidence type="ECO:0000256" key="3">
    <source>
        <dbReference type="ARBA" id="ARBA00012417"/>
    </source>
</evidence>
<dbReference type="PROSITE" id="PS50173">
    <property type="entry name" value="UMUC"/>
    <property type="match status" value="1"/>
</dbReference>
<reference evidence="9 10" key="1">
    <citation type="submission" date="2019-09" db="EMBL/GenBank/DDBJ databases">
        <title>NBRP : Genome information of microbial organism related human and environment.</title>
        <authorList>
            <person name="Hattori M."/>
            <person name="Oshima K."/>
            <person name="Inaba H."/>
            <person name="Suda W."/>
            <person name="Sakamoto M."/>
            <person name="Iino T."/>
            <person name="Kitahara M."/>
            <person name="Oshida Y."/>
            <person name="Iida T."/>
            <person name="Kudo T."/>
            <person name="Itoh T."/>
            <person name="Ohkuma M."/>
        </authorList>
    </citation>
    <scope>NUCLEOTIDE SEQUENCE [LARGE SCALE GENOMIC DNA]</scope>
    <source>
        <strain evidence="9 10">Q-1</strain>
    </source>
</reference>
<dbReference type="CDD" id="cd00424">
    <property type="entry name" value="PolY"/>
    <property type="match status" value="1"/>
</dbReference>
<keyword evidence="5" id="KW-0808">Transferase</keyword>
<dbReference type="PANTHER" id="PTHR11076:SF33">
    <property type="entry name" value="DNA POLYMERASE KAPPA"/>
    <property type="match status" value="1"/>
</dbReference>
<feature type="domain" description="UmuC" evidence="8">
    <location>
        <begin position="9"/>
        <end position="191"/>
    </location>
</feature>
<name>A0A5A7NB04_9PROT</name>
<proteinExistence type="inferred from homology"/>
<evidence type="ECO:0000256" key="7">
    <source>
        <dbReference type="ARBA" id="ARBA00049244"/>
    </source>
</evidence>
<evidence type="ECO:0000256" key="2">
    <source>
        <dbReference type="ARBA" id="ARBA00011245"/>
    </source>
</evidence>
<comment type="similarity">
    <text evidence="1">Belongs to the DNA polymerase type-Y family.</text>
</comment>
<evidence type="ECO:0000313" key="9">
    <source>
        <dbReference type="EMBL" id="GER05288.1"/>
    </source>
</evidence>
<keyword evidence="4" id="KW-0515">Mutator protein</keyword>
<comment type="caution">
    <text evidence="9">The sequence shown here is derived from an EMBL/GenBank/DDBJ whole genome shotgun (WGS) entry which is preliminary data.</text>
</comment>
<dbReference type="InterPro" id="IPR053848">
    <property type="entry name" value="IMS_HHH_1"/>
</dbReference>
<evidence type="ECO:0000313" key="10">
    <source>
        <dbReference type="Proteomes" id="UP000324996"/>
    </source>
</evidence>
<dbReference type="InterPro" id="IPR017961">
    <property type="entry name" value="DNA_pol_Y-fam_little_finger"/>
</dbReference>
<dbReference type="GO" id="GO:0009432">
    <property type="term" value="P:SOS response"/>
    <property type="evidence" value="ECO:0007669"/>
    <property type="project" value="TreeGrafter"/>
</dbReference>
<dbReference type="EC" id="2.7.7.7" evidence="3"/>
<evidence type="ECO:0000256" key="4">
    <source>
        <dbReference type="ARBA" id="ARBA00022457"/>
    </source>
</evidence>
<dbReference type="InterPro" id="IPR043128">
    <property type="entry name" value="Rev_trsase/Diguanyl_cyclase"/>
</dbReference>
<protein>
    <recommendedName>
        <fullName evidence="3">DNA-directed DNA polymerase</fullName>
        <ecNumber evidence="3">2.7.7.7</ecNumber>
    </recommendedName>
</protein>
<keyword evidence="5" id="KW-0239">DNA-directed DNA polymerase</keyword>
<dbReference type="AlphaFoldDB" id="A0A5A7NB04"/>
<dbReference type="SUPFAM" id="SSF56672">
    <property type="entry name" value="DNA/RNA polymerases"/>
    <property type="match status" value="1"/>
</dbReference>
<dbReference type="EMBL" id="BKCN01000021">
    <property type="protein sequence ID" value="GER05288.1"/>
    <property type="molecule type" value="Genomic_DNA"/>
</dbReference>
<organism evidence="9 10">
    <name type="scientific">Iodidimonas nitroreducens</name>
    <dbReference type="NCBI Taxonomy" id="1236968"/>
    <lineage>
        <taxon>Bacteria</taxon>
        <taxon>Pseudomonadati</taxon>
        <taxon>Pseudomonadota</taxon>
        <taxon>Alphaproteobacteria</taxon>
        <taxon>Iodidimonadales</taxon>
        <taxon>Iodidimonadaceae</taxon>
        <taxon>Iodidimonas</taxon>
    </lineage>
</organism>
<dbReference type="InterPro" id="IPR050116">
    <property type="entry name" value="DNA_polymerase-Y"/>
</dbReference>
<evidence type="ECO:0000256" key="6">
    <source>
        <dbReference type="ARBA" id="ARBA00025589"/>
    </source>
</evidence>
<dbReference type="GO" id="GO:0006281">
    <property type="term" value="P:DNA repair"/>
    <property type="evidence" value="ECO:0007669"/>
    <property type="project" value="InterPro"/>
</dbReference>
<dbReference type="InterPro" id="IPR001126">
    <property type="entry name" value="UmuC"/>
</dbReference>
<dbReference type="GO" id="GO:0003684">
    <property type="term" value="F:damaged DNA binding"/>
    <property type="evidence" value="ECO:0007669"/>
    <property type="project" value="InterPro"/>
</dbReference>
<dbReference type="GO" id="GO:0003887">
    <property type="term" value="F:DNA-directed DNA polymerase activity"/>
    <property type="evidence" value="ECO:0007669"/>
    <property type="project" value="UniProtKB-KW"/>
</dbReference>
<dbReference type="Gene3D" id="3.30.70.270">
    <property type="match status" value="1"/>
</dbReference>
<dbReference type="GO" id="GO:0005829">
    <property type="term" value="C:cytosol"/>
    <property type="evidence" value="ECO:0007669"/>
    <property type="project" value="TreeGrafter"/>
</dbReference>
<dbReference type="GO" id="GO:0042276">
    <property type="term" value="P:error-prone translesion synthesis"/>
    <property type="evidence" value="ECO:0007669"/>
    <property type="project" value="TreeGrafter"/>
</dbReference>
<dbReference type="Proteomes" id="UP000324996">
    <property type="component" value="Unassembled WGS sequence"/>
</dbReference>
<comment type="subunit">
    <text evidence="2">Monomer.</text>
</comment>
<evidence type="ECO:0000259" key="8">
    <source>
        <dbReference type="PROSITE" id="PS50173"/>
    </source>
</evidence>